<evidence type="ECO:0000256" key="1">
    <source>
        <dbReference type="ARBA" id="ARBA00001947"/>
    </source>
</evidence>
<evidence type="ECO:0000313" key="12">
    <source>
        <dbReference type="Proteomes" id="UP000053095"/>
    </source>
</evidence>
<dbReference type="InterPro" id="IPR011032">
    <property type="entry name" value="GroES-like_sf"/>
</dbReference>
<dbReference type="EMBL" id="DF933829">
    <property type="protein sequence ID" value="GAM37777.1"/>
    <property type="molecule type" value="Genomic_DNA"/>
</dbReference>
<dbReference type="Pfam" id="PF08240">
    <property type="entry name" value="ADH_N"/>
    <property type="match status" value="1"/>
</dbReference>
<dbReference type="Proteomes" id="UP000053095">
    <property type="component" value="Unassembled WGS sequence"/>
</dbReference>
<keyword evidence="4 8" id="KW-0479">Metal-binding</keyword>
<evidence type="ECO:0000313" key="11">
    <source>
        <dbReference type="EMBL" id="GAM37777.1"/>
    </source>
</evidence>
<feature type="transmembrane region" description="Helical" evidence="9">
    <location>
        <begin position="208"/>
        <end position="234"/>
    </location>
</feature>
<comment type="caution">
    <text evidence="11">The sequence shown here is derived from an EMBL/GenBank/DDBJ whole genome shotgun (WGS) entry which is preliminary data.</text>
</comment>
<dbReference type="GO" id="GO:0034079">
    <property type="term" value="P:butanediol biosynthetic process"/>
    <property type="evidence" value="ECO:0007669"/>
    <property type="project" value="TreeGrafter"/>
</dbReference>
<dbReference type="SUPFAM" id="SSF50129">
    <property type="entry name" value="GroES-like"/>
    <property type="match status" value="1"/>
</dbReference>
<evidence type="ECO:0000256" key="9">
    <source>
        <dbReference type="SAM" id="Phobius"/>
    </source>
</evidence>
<keyword evidence="9" id="KW-0812">Transmembrane</keyword>
<dbReference type="PROSITE" id="PS00059">
    <property type="entry name" value="ADH_ZINC"/>
    <property type="match status" value="1"/>
</dbReference>
<protein>
    <recommendedName>
        <fullName evidence="10">Enoyl reductase (ER) domain-containing protein</fullName>
    </recommendedName>
</protein>
<sequence length="397" mass="42033">MVATTTTAAIPPTEMKAMVTGSTIDLIQSLRYYGPKQLKVEYVPPLGCKSDEVRLKIAYCGICGSDIHEYLGGPIFPPKAGHKHPYTGVQLPVTLGHEFSGTVIEVGSNVRNFSVGQKVAVIPSLDDRHYGAAACFACQSEKRNLCEKWATYGLNASGGGLASEIVVNSVSCIALPDNVSLKSAALVEPLAVAWHCIRLSGIQKGQKAVIFGAGPIGLAILMLLKAMGASLVIISEVTDMRMQQARKFGADHVVNPLAGLSQTGGTLAKDPVTALVHELTNDQGVEVAFDASGLQSTLDAAIASTRIGGTIFNVAIHEKPLQIHLNDLLLAEKKLMGGICYTEEDFNAVIAALRDGTIPAEEMITSIVPLSKAIEGGFLELINNKAAHVKILIQPDE</sequence>
<dbReference type="PANTHER" id="PTHR43161:SF23">
    <property type="entry name" value="(R,R)-BUTANEDIOL DEHYDROGENASE-RELATED"/>
    <property type="match status" value="1"/>
</dbReference>
<dbReference type="SMART" id="SM00829">
    <property type="entry name" value="PKS_ER"/>
    <property type="match status" value="1"/>
</dbReference>
<proteinExistence type="inferred from homology"/>
<dbReference type="CDD" id="cd08233">
    <property type="entry name" value="butanediol_DH_like"/>
    <property type="match status" value="1"/>
</dbReference>
<accession>A0A6V8H8X3</accession>
<evidence type="ECO:0000256" key="4">
    <source>
        <dbReference type="ARBA" id="ARBA00022723"/>
    </source>
</evidence>
<dbReference type="SUPFAM" id="SSF51735">
    <property type="entry name" value="NAD(P)-binding Rossmann-fold domains"/>
    <property type="match status" value="1"/>
</dbReference>
<organism evidence="11 12">
    <name type="scientific">Talaromyces pinophilus</name>
    <name type="common">Penicillium pinophilum</name>
    <dbReference type="NCBI Taxonomy" id="128442"/>
    <lineage>
        <taxon>Eukaryota</taxon>
        <taxon>Fungi</taxon>
        <taxon>Dikarya</taxon>
        <taxon>Ascomycota</taxon>
        <taxon>Pezizomycotina</taxon>
        <taxon>Eurotiomycetes</taxon>
        <taxon>Eurotiomycetidae</taxon>
        <taxon>Eurotiales</taxon>
        <taxon>Trichocomaceae</taxon>
        <taxon>Talaromyces</taxon>
        <taxon>Talaromyces sect. Talaromyces</taxon>
    </lineage>
</organism>
<feature type="domain" description="Enoyl reductase (ER)" evidence="10">
    <location>
        <begin position="34"/>
        <end position="393"/>
    </location>
</feature>
<dbReference type="InterPro" id="IPR036291">
    <property type="entry name" value="NAD(P)-bd_dom_sf"/>
</dbReference>
<keyword evidence="7" id="KW-0520">NAD</keyword>
<evidence type="ECO:0000259" key="10">
    <source>
        <dbReference type="SMART" id="SM00829"/>
    </source>
</evidence>
<dbReference type="InterPro" id="IPR013149">
    <property type="entry name" value="ADH-like_C"/>
</dbReference>
<dbReference type="InterPro" id="IPR002328">
    <property type="entry name" value="ADH_Zn_CS"/>
</dbReference>
<evidence type="ECO:0000256" key="5">
    <source>
        <dbReference type="ARBA" id="ARBA00022833"/>
    </source>
</evidence>
<dbReference type="GO" id="GO:0008270">
    <property type="term" value="F:zinc ion binding"/>
    <property type="evidence" value="ECO:0007669"/>
    <property type="project" value="InterPro"/>
</dbReference>
<dbReference type="GO" id="GO:0005737">
    <property type="term" value="C:cytoplasm"/>
    <property type="evidence" value="ECO:0007669"/>
    <property type="project" value="TreeGrafter"/>
</dbReference>
<keyword evidence="9" id="KW-1133">Transmembrane helix</keyword>
<dbReference type="InterPro" id="IPR013154">
    <property type="entry name" value="ADH-like_N"/>
</dbReference>
<evidence type="ECO:0000256" key="7">
    <source>
        <dbReference type="ARBA" id="ARBA00023027"/>
    </source>
</evidence>
<gene>
    <name evidence="11" type="ORF">TCE0_033f07989</name>
</gene>
<evidence type="ECO:0000256" key="8">
    <source>
        <dbReference type="RuleBase" id="RU361277"/>
    </source>
</evidence>
<dbReference type="InterPro" id="IPR020843">
    <property type="entry name" value="ER"/>
</dbReference>
<comment type="cofactor">
    <cofactor evidence="1 8">
        <name>Zn(2+)</name>
        <dbReference type="ChEBI" id="CHEBI:29105"/>
    </cofactor>
</comment>
<keyword evidence="9" id="KW-0472">Membrane</keyword>
<dbReference type="FunFam" id="3.40.50.720:FF:000068">
    <property type="entry name" value="Sorbitol dehydrogenase"/>
    <property type="match status" value="1"/>
</dbReference>
<keyword evidence="5 8" id="KW-0862">Zinc</keyword>
<dbReference type="AlphaFoldDB" id="A0A6V8H8X3"/>
<reference evidence="12" key="1">
    <citation type="journal article" date="2015" name="Genome Announc.">
        <title>Draft genome sequence of Talaromyces cellulolyticus strain Y-94, a source of lignocellulosic biomass-degrading enzymes.</title>
        <authorList>
            <person name="Fujii T."/>
            <person name="Koike H."/>
            <person name="Sawayama S."/>
            <person name="Yano S."/>
            <person name="Inoue H."/>
        </authorList>
    </citation>
    <scope>NUCLEOTIDE SEQUENCE [LARGE SCALE GENOMIC DNA]</scope>
    <source>
        <strain evidence="12">Y-94</strain>
    </source>
</reference>
<evidence type="ECO:0000256" key="2">
    <source>
        <dbReference type="ARBA" id="ARBA00004921"/>
    </source>
</evidence>
<dbReference type="PANTHER" id="PTHR43161">
    <property type="entry name" value="SORBITOL DEHYDROGENASE"/>
    <property type="match status" value="1"/>
</dbReference>
<dbReference type="Gene3D" id="3.40.50.720">
    <property type="entry name" value="NAD(P)-binding Rossmann-like Domain"/>
    <property type="match status" value="1"/>
</dbReference>
<dbReference type="Pfam" id="PF00107">
    <property type="entry name" value="ADH_zinc_N"/>
    <property type="match status" value="1"/>
</dbReference>
<comment type="similarity">
    <text evidence="3 8">Belongs to the zinc-containing alcohol dehydrogenase family.</text>
</comment>
<name>A0A6V8H8X3_TALPI</name>
<keyword evidence="12" id="KW-1185">Reference proteome</keyword>
<dbReference type="Gene3D" id="3.90.180.10">
    <property type="entry name" value="Medium-chain alcohol dehydrogenases, catalytic domain"/>
    <property type="match status" value="1"/>
</dbReference>
<evidence type="ECO:0000256" key="6">
    <source>
        <dbReference type="ARBA" id="ARBA00023002"/>
    </source>
</evidence>
<dbReference type="GO" id="GO:0000721">
    <property type="term" value="F:(R,R)-butanediol dehydrogenase activity"/>
    <property type="evidence" value="ECO:0007669"/>
    <property type="project" value="TreeGrafter"/>
</dbReference>
<evidence type="ECO:0000256" key="3">
    <source>
        <dbReference type="ARBA" id="ARBA00008072"/>
    </source>
</evidence>
<keyword evidence="6" id="KW-0560">Oxidoreductase</keyword>
<comment type="pathway">
    <text evidence="2">Carbohydrate degradation.</text>
</comment>